<dbReference type="InterPro" id="IPR036465">
    <property type="entry name" value="vWFA_dom_sf"/>
</dbReference>
<keyword evidence="2" id="KW-1133">Transmembrane helix</keyword>
<keyword evidence="4" id="KW-1185">Reference proteome</keyword>
<organism evidence="3 4">
    <name type="scientific">Candidatus Marimicrobium litorale</name>
    <dbReference type="NCBI Taxonomy" id="2518991"/>
    <lineage>
        <taxon>Bacteria</taxon>
        <taxon>Pseudomonadati</taxon>
        <taxon>Pseudomonadota</taxon>
        <taxon>Gammaproteobacteria</taxon>
        <taxon>Cellvibrionales</taxon>
        <taxon>Halieaceae</taxon>
        <taxon>Marimicrobium</taxon>
    </lineage>
</organism>
<name>A0ABT3TBT2_9GAMM</name>
<protein>
    <submittedName>
        <fullName evidence="3">VWA domain-containing protein</fullName>
    </submittedName>
</protein>
<evidence type="ECO:0000256" key="2">
    <source>
        <dbReference type="SAM" id="Phobius"/>
    </source>
</evidence>
<evidence type="ECO:0000313" key="3">
    <source>
        <dbReference type="EMBL" id="MCX2978947.1"/>
    </source>
</evidence>
<dbReference type="CDD" id="cd00198">
    <property type="entry name" value="vWFA"/>
    <property type="match status" value="1"/>
</dbReference>
<feature type="coiled-coil region" evidence="1">
    <location>
        <begin position="45"/>
        <end position="135"/>
    </location>
</feature>
<dbReference type="SUPFAM" id="SSF53300">
    <property type="entry name" value="vWA-like"/>
    <property type="match status" value="1"/>
</dbReference>
<gene>
    <name evidence="3" type="ORF">EYC82_16505</name>
</gene>
<dbReference type="Gene3D" id="3.40.50.410">
    <property type="entry name" value="von Willebrand factor, type A domain"/>
    <property type="match status" value="1"/>
</dbReference>
<keyword evidence="2" id="KW-0472">Membrane</keyword>
<comment type="caution">
    <text evidence="3">The sequence shown here is derived from an EMBL/GenBank/DDBJ whole genome shotgun (WGS) entry which is preliminary data.</text>
</comment>
<feature type="transmembrane region" description="Helical" evidence="2">
    <location>
        <begin position="12"/>
        <end position="33"/>
    </location>
</feature>
<dbReference type="EMBL" id="SHNO01000002">
    <property type="protein sequence ID" value="MCX2978947.1"/>
    <property type="molecule type" value="Genomic_DNA"/>
</dbReference>
<dbReference type="Proteomes" id="UP001143304">
    <property type="component" value="Unassembled WGS sequence"/>
</dbReference>
<dbReference type="RefSeq" id="WP_279250733.1">
    <property type="nucleotide sequence ID" value="NZ_SHNO01000002.1"/>
</dbReference>
<proteinExistence type="predicted"/>
<evidence type="ECO:0000313" key="4">
    <source>
        <dbReference type="Proteomes" id="UP001143304"/>
    </source>
</evidence>
<evidence type="ECO:0000256" key="1">
    <source>
        <dbReference type="SAM" id="Coils"/>
    </source>
</evidence>
<keyword evidence="2" id="KW-0812">Transmembrane</keyword>
<reference evidence="3" key="1">
    <citation type="submission" date="2019-02" db="EMBL/GenBank/DDBJ databases">
        <authorList>
            <person name="Li S.-H."/>
        </authorList>
    </citation>
    <scope>NUCLEOTIDE SEQUENCE</scope>
    <source>
        <strain evidence="3">IMCC11814</strain>
    </source>
</reference>
<accession>A0ABT3TBT2</accession>
<keyword evidence="1" id="KW-0175">Coiled coil</keyword>
<sequence>MARKKRQFTTFNLSFLDIMSCGFGAVVLVFLIMNHAIDEESADLNQNLLSEIDLLEEDVTDGEKNLVRLRNTLSEIDLQMTEAQGLATRITEEKERSEALIEDKKREGFTDDEAIEQLKAELLALESEVEKSRQAANDNSGVNARTFVGDGNRQYLTGLKLGGQRIAILLDASASMLADKVVQIIRLRNMGDSIQRKSEKWMQGVNTVDWLTAQLPVASKYQVMTFSTQARAALPDTEGKWLEVANQAQLADMSAALRKLTPGGGTSLENAFLALGSLSPPPDNIFLITDGLPTQGKSKPRTNTVSGQERLRLFASAVRQLPARVPVNIILTPMEGDPMAVSALWQLAQSTRGSLLMPSMDWP</sequence>